<gene>
    <name evidence="1" type="ORF">CDO52_06900</name>
</gene>
<sequence length="341" mass="36648">MVIGGIAAVLVLLAAGQRLVQDQLSSPEEPVRELLGLLAEGKADAIADLMGVDSPLMTDAALKDGYTPPDDLAITEVTYGNAAGSEIEDTRRPVRDSAVVDVRIRIGEETSKARIYVRRESVGWLREWELGDRIDGLLGQARLLNAHIDRLELASTVVETGGGSLGGLARRQGEVTLLPGTYTVSVPDTHPLFGGMTTEVVLQPGEQAQRESPFETTELKVKPEAVAEVKSQVSDHLRKCAESTMLNPPGCPFNVDRGGTYRTVEDVEWTIIDEPQIEVSAAPIDSGNVPAVVSTTDPGKAEVEFTYSYGDGDAQKKVVEVSVEGSVRVDKEGEIRWSRSG</sequence>
<evidence type="ECO:0000313" key="2">
    <source>
        <dbReference type="Proteomes" id="UP000215005"/>
    </source>
</evidence>
<organism evidence="1 2">
    <name type="scientific">Nocardiopsis gilva YIM 90087</name>
    <dbReference type="NCBI Taxonomy" id="1235441"/>
    <lineage>
        <taxon>Bacteria</taxon>
        <taxon>Bacillati</taxon>
        <taxon>Actinomycetota</taxon>
        <taxon>Actinomycetes</taxon>
        <taxon>Streptosporangiales</taxon>
        <taxon>Nocardiopsidaceae</taxon>
        <taxon>Nocardiopsis</taxon>
    </lineage>
</organism>
<reference evidence="1 2" key="1">
    <citation type="submission" date="2017-08" db="EMBL/GenBank/DDBJ databases">
        <title>The complete genome sequence of Nocardiopsis gilva YIM 90087.</title>
        <authorList>
            <person name="Yin M."/>
            <person name="Tang S."/>
        </authorList>
    </citation>
    <scope>NUCLEOTIDE SEQUENCE [LARGE SCALE GENOMIC DNA]</scope>
    <source>
        <strain evidence="1 2">YIM 90087</strain>
    </source>
</reference>
<protein>
    <submittedName>
        <fullName evidence="1">Uncharacterized protein</fullName>
    </submittedName>
</protein>
<dbReference type="EMBL" id="CP022753">
    <property type="protein sequence ID" value="ASU82547.1"/>
    <property type="molecule type" value="Genomic_DNA"/>
</dbReference>
<evidence type="ECO:0000313" key="1">
    <source>
        <dbReference type="EMBL" id="ASU82547.1"/>
    </source>
</evidence>
<name>A0A223S393_9ACTN</name>
<proteinExistence type="predicted"/>
<dbReference type="KEGG" id="ngv:CDO52_06900"/>
<dbReference type="AlphaFoldDB" id="A0A223S393"/>
<keyword evidence="2" id="KW-1185">Reference proteome</keyword>
<dbReference type="Proteomes" id="UP000215005">
    <property type="component" value="Chromosome"/>
</dbReference>
<accession>A0A223S393</accession>